<evidence type="ECO:0000256" key="2">
    <source>
        <dbReference type="ARBA" id="ARBA00023125"/>
    </source>
</evidence>
<dbReference type="Proteomes" id="UP000217265">
    <property type="component" value="Chromosome"/>
</dbReference>
<evidence type="ECO:0000313" key="4">
    <source>
        <dbReference type="Proteomes" id="UP000217265"/>
    </source>
</evidence>
<accession>A0A290QAH5</accession>
<dbReference type="RefSeq" id="WP_096057063.1">
    <property type="nucleotide sequence ID" value="NZ_CP023344.1"/>
</dbReference>
<reference evidence="3 4" key="1">
    <citation type="submission" date="2017-09" db="EMBL/GenBank/DDBJ databases">
        <title>Complete genome sequence of Verrucomicrobial strain HZ-65, isolated from freshwater.</title>
        <authorList>
            <person name="Choi A."/>
        </authorList>
    </citation>
    <scope>NUCLEOTIDE SEQUENCE [LARGE SCALE GENOMIC DNA]</scope>
    <source>
        <strain evidence="3 4">HZ-65</strain>
    </source>
</reference>
<keyword evidence="2" id="KW-0238">DNA-binding</keyword>
<keyword evidence="1" id="KW-0680">Restriction system</keyword>
<dbReference type="OrthoDB" id="190342at2"/>
<dbReference type="EMBL" id="CP023344">
    <property type="protein sequence ID" value="ATC65433.1"/>
    <property type="molecule type" value="Genomic_DNA"/>
</dbReference>
<dbReference type="KEGG" id="vbh:CMV30_16595"/>
<sequence>MGAYPNTNSPLAEQRRIVAKVDKVIALVDALETQLATATSFLAAVVAELTGSPANCKVSVPAASGTGRRGRPRKS</sequence>
<dbReference type="GO" id="GO:0003677">
    <property type="term" value="F:DNA binding"/>
    <property type="evidence" value="ECO:0007669"/>
    <property type="project" value="UniProtKB-KW"/>
</dbReference>
<organism evidence="3 4">
    <name type="scientific">Nibricoccus aquaticus</name>
    <dbReference type="NCBI Taxonomy" id="2576891"/>
    <lineage>
        <taxon>Bacteria</taxon>
        <taxon>Pseudomonadati</taxon>
        <taxon>Verrucomicrobiota</taxon>
        <taxon>Opitutia</taxon>
        <taxon>Opitutales</taxon>
        <taxon>Opitutaceae</taxon>
        <taxon>Nibricoccus</taxon>
    </lineage>
</organism>
<protein>
    <submittedName>
        <fullName evidence="3">Uncharacterized protein</fullName>
    </submittedName>
</protein>
<dbReference type="GO" id="GO:0009307">
    <property type="term" value="P:DNA restriction-modification system"/>
    <property type="evidence" value="ECO:0007669"/>
    <property type="project" value="UniProtKB-KW"/>
</dbReference>
<evidence type="ECO:0000256" key="1">
    <source>
        <dbReference type="ARBA" id="ARBA00022747"/>
    </source>
</evidence>
<evidence type="ECO:0000313" key="3">
    <source>
        <dbReference type="EMBL" id="ATC65433.1"/>
    </source>
</evidence>
<dbReference type="InterPro" id="IPR044946">
    <property type="entry name" value="Restrct_endonuc_typeI_TRD_sf"/>
</dbReference>
<proteinExistence type="predicted"/>
<keyword evidence="4" id="KW-1185">Reference proteome</keyword>
<dbReference type="Gene3D" id="3.90.220.20">
    <property type="entry name" value="DNA methylase specificity domains"/>
    <property type="match status" value="2"/>
</dbReference>
<dbReference type="AlphaFoldDB" id="A0A290QAH5"/>
<name>A0A290QAH5_9BACT</name>
<gene>
    <name evidence="3" type="ORF">CMV30_16595</name>
</gene>